<evidence type="ECO:0000256" key="2">
    <source>
        <dbReference type="ARBA" id="ARBA00005387"/>
    </source>
</evidence>
<evidence type="ECO:0000256" key="4">
    <source>
        <dbReference type="ARBA" id="ARBA00022884"/>
    </source>
</evidence>
<evidence type="ECO:0000256" key="8">
    <source>
        <dbReference type="ARBA" id="ARBA00023242"/>
    </source>
</evidence>
<keyword evidence="4 9" id="KW-0694">RNA-binding</keyword>
<feature type="compositionally biased region" description="Polar residues" evidence="10">
    <location>
        <begin position="1224"/>
        <end position="1235"/>
    </location>
</feature>
<dbReference type="InterPro" id="IPR016194">
    <property type="entry name" value="SPOC-like_C_dom_sf"/>
</dbReference>
<comment type="similarity">
    <text evidence="2">Belongs to the RRM Spen family.</text>
</comment>
<feature type="compositionally biased region" description="Low complexity" evidence="10">
    <location>
        <begin position="1295"/>
        <end position="1310"/>
    </location>
</feature>
<accession>A0A1X7VVH2</accession>
<dbReference type="InterPro" id="IPR012921">
    <property type="entry name" value="SPOC_C"/>
</dbReference>
<dbReference type="SUPFAM" id="SSF100939">
    <property type="entry name" value="SPOC domain-like"/>
    <property type="match status" value="1"/>
</dbReference>
<keyword evidence="5" id="KW-0805">Transcription regulation</keyword>
<dbReference type="KEGG" id="aqu:100636101"/>
<feature type="compositionally biased region" description="Low complexity" evidence="10">
    <location>
        <begin position="1025"/>
        <end position="1047"/>
    </location>
</feature>
<keyword evidence="3" id="KW-0597">Phosphoprotein</keyword>
<dbReference type="CDD" id="cd21543">
    <property type="entry name" value="SPOC_SHARP"/>
    <property type="match status" value="1"/>
</dbReference>
<feature type="compositionally biased region" description="Polar residues" evidence="10">
    <location>
        <begin position="732"/>
        <end position="745"/>
    </location>
</feature>
<dbReference type="PROSITE" id="PS50917">
    <property type="entry name" value="SPOC"/>
    <property type="match status" value="1"/>
</dbReference>
<feature type="region of interest" description="Disordered" evidence="10">
    <location>
        <begin position="532"/>
        <end position="618"/>
    </location>
</feature>
<comment type="subcellular location">
    <subcellularLocation>
        <location evidence="1">Nucleus</location>
    </subcellularLocation>
</comment>
<feature type="compositionally biased region" description="Low complexity" evidence="10">
    <location>
        <begin position="1093"/>
        <end position="1113"/>
    </location>
</feature>
<evidence type="ECO:0000256" key="7">
    <source>
        <dbReference type="ARBA" id="ARBA00023163"/>
    </source>
</evidence>
<dbReference type="PROSITE" id="PS50102">
    <property type="entry name" value="RRM"/>
    <property type="match status" value="3"/>
</dbReference>
<keyword evidence="8" id="KW-0539">Nucleus</keyword>
<evidence type="ECO:0000256" key="6">
    <source>
        <dbReference type="ARBA" id="ARBA00023054"/>
    </source>
</evidence>
<proteinExistence type="inferred from homology"/>
<evidence type="ECO:0000256" key="10">
    <source>
        <dbReference type="SAM" id="MobiDB-lite"/>
    </source>
</evidence>
<dbReference type="Pfam" id="PF00076">
    <property type="entry name" value="RRM_1"/>
    <property type="match status" value="3"/>
</dbReference>
<dbReference type="InParanoid" id="A0A1X7VVH2"/>
<evidence type="ECO:0000256" key="5">
    <source>
        <dbReference type="ARBA" id="ARBA00023015"/>
    </source>
</evidence>
<feature type="compositionally biased region" description="Basic residues" evidence="10">
    <location>
        <begin position="1011"/>
        <end position="1024"/>
    </location>
</feature>
<feature type="compositionally biased region" description="Low complexity" evidence="10">
    <location>
        <begin position="108"/>
        <end position="132"/>
    </location>
</feature>
<feature type="compositionally biased region" description="Basic and acidic residues" evidence="10">
    <location>
        <begin position="532"/>
        <end position="548"/>
    </location>
</feature>
<dbReference type="InterPro" id="IPR010912">
    <property type="entry name" value="SPOC_met"/>
</dbReference>
<organism evidence="13">
    <name type="scientific">Amphimedon queenslandica</name>
    <name type="common">Sponge</name>
    <dbReference type="NCBI Taxonomy" id="400682"/>
    <lineage>
        <taxon>Eukaryota</taxon>
        <taxon>Metazoa</taxon>
        <taxon>Porifera</taxon>
        <taxon>Demospongiae</taxon>
        <taxon>Heteroscleromorpha</taxon>
        <taxon>Haplosclerida</taxon>
        <taxon>Niphatidae</taxon>
        <taxon>Amphimedon</taxon>
    </lineage>
</organism>
<dbReference type="GO" id="GO:0005634">
    <property type="term" value="C:nucleus"/>
    <property type="evidence" value="ECO:0007669"/>
    <property type="project" value="UniProtKB-SubCell"/>
</dbReference>
<evidence type="ECO:0000259" key="11">
    <source>
        <dbReference type="PROSITE" id="PS50102"/>
    </source>
</evidence>
<dbReference type="Gene3D" id="2.40.290.10">
    <property type="match status" value="1"/>
</dbReference>
<evidence type="ECO:0000256" key="3">
    <source>
        <dbReference type="ARBA" id="ARBA00022553"/>
    </source>
</evidence>
<dbReference type="FunFam" id="2.40.290.10:FF:000002">
    <property type="entry name" value="Spen family transcriptional repressor"/>
    <property type="match status" value="1"/>
</dbReference>
<evidence type="ECO:0000313" key="13">
    <source>
        <dbReference type="EnsemblMetazoa" id="Aqu2.1.44337_001"/>
    </source>
</evidence>
<evidence type="ECO:0008006" key="15">
    <source>
        <dbReference type="Google" id="ProtNLM"/>
    </source>
</evidence>
<feature type="compositionally biased region" description="Polar residues" evidence="10">
    <location>
        <begin position="1114"/>
        <end position="1152"/>
    </location>
</feature>
<dbReference type="Gene3D" id="3.30.70.330">
    <property type="match status" value="4"/>
</dbReference>
<feature type="domain" description="RRM" evidence="11">
    <location>
        <begin position="12"/>
        <end position="89"/>
    </location>
</feature>
<dbReference type="OrthoDB" id="6407164at2759"/>
<feature type="compositionally biased region" description="Low complexity" evidence="10">
    <location>
        <begin position="987"/>
        <end position="1010"/>
    </location>
</feature>
<evidence type="ECO:0000256" key="9">
    <source>
        <dbReference type="PROSITE-ProRule" id="PRU00176"/>
    </source>
</evidence>
<gene>
    <name evidence="13" type="primary">100636101</name>
</gene>
<feature type="compositionally biased region" description="Polar residues" evidence="10">
    <location>
        <begin position="1055"/>
        <end position="1092"/>
    </location>
</feature>
<dbReference type="GO" id="GO:0003723">
    <property type="term" value="F:RNA binding"/>
    <property type="evidence" value="ECO:0007669"/>
    <property type="project" value="UniProtKB-UniRule"/>
</dbReference>
<feature type="region of interest" description="Disordered" evidence="10">
    <location>
        <begin position="793"/>
        <end position="817"/>
    </location>
</feature>
<feature type="compositionally biased region" description="Basic residues" evidence="10">
    <location>
        <begin position="1268"/>
        <end position="1278"/>
    </location>
</feature>
<dbReference type="InterPro" id="IPR000504">
    <property type="entry name" value="RRM_dom"/>
</dbReference>
<sequence>MSTNSLSAKESRHLCISGLPKVDEGELLRLFSEFGEVESIKLLSQNDPNGGLSACIDFYKDDDAVAAFKADIKIKGSEVKKSFCDQSSKCKEHPHFTTASGDEEHRSTTSSTSSSSSTSSDARSSSVSSTTDSEGETEVVKQKQSPENESLILKFMNLSHHRSESSVHEALYQKCCSYSSKPKVKLYGEDEQRYALVKFQSLRERDNALNSLHGISIFGVKLKVTIFYNADFPSGGRELNLHVSAPSHEDQYSSSLTPLGFSHGNPFISPGNEFDPSATRSLFVGNIHKNVSIYDLRDVFQRYGHILDVEIKKMSGNATYGFVLFFNLLSAINAKKAMDGAQLGRNRIRVGFGKGTPSKVLWIDGIDASLNETQVKSHFSKYGTVVRIGIDRSTYTAMVQFDKVDEAKDALSSVKGSFICNTHSKIMADFANRDAKAAFFTHLESMDGQSQSFYSRPPPTTAKSLMRHRPFAVLPGLPRPPLDYYSYQYVEPDYYGYRSYDVRAAEVAPRHYSQYGVGSGDYEDDLREFSKKRERERERRIDKEERKRSQFSSREYSSSDTENPRHKKQPEEKQKRKTKKIRKCSTSSKSDDDCSTCVRTKSDSNTLKDKSCGGAPLSVSTEKIKLAKKLDDESMSKEDESDFESAVTINKSVHKSKLEGTSKIDSDSVYLSNKNVRKEPKVIITYDEDENDEVANFSMQPSPPACIASQLAASDFQEQMEALPTCIAETLIEQSDVQTPTGTSDTSERDEKQLEDNEPEALLHSTDGRPKISIAWKGKPLKLDRLSFLQPPVSSVSTDVSMKEEKLESDVSSNEDCDYVKPNSHTCKYSDLSNRMQDENAPEYKLFLNDKSTNVTHSRSLIKDSMRSTQHSKSTRHDLASKIKKKERTSTSINKEHKDVSSASSRASDSHDHRMSHFSQCISKNGSSHSSGSPALYRQKSPLPRQPHSPMSRPHSPNHQRSRSPVFRRQRSPTMHSSHSSPRHPHSPTSRSSRSPTTHHSPSSYRSRSPLSHRPRSPVSHRFRSPISGRSQRSPVSSRSRRSPVLGRSHRSPVSGRSQRSPVSARSQRSPVSARSQRSPVSGRSQRSPFSGRSQRSPVSVRSHRSPVSVRSQKSLTSGRSQKSPVSGRSQRSPVSGRSQRSPVSGRSQRNLVSGRSRRSPVSGRSQSSGRSRRSPVSDQSQRSPFSGRPHSPRSWHLQSHASQDPVSRYSRSPSPCLHKRRSQTPILKTENLISHETRKSRHIRSGQNNKQNTSSELPNTSMCKYSPPHHARHSRSPHRVEQLHDYSPRRSSRFRASPPVSSSSRSPTSYHRKVSNDQTKSKGHYSKSASPVNQHTPPSSPIPSSKTSEVNSSLCPPDLPCPSASQNTTFYPDDDVSEVNIITDDVHIEVDEDLSQSVFLEQLLNKYPVVWQGSLSLKNDAALLQFHFLSGNDNLPSMGLLHDMDCKIIGTIPTLHISQRMKLEPLHLKGIEKCMEKQTDYCLLLGLPCGLDSYDIAKQTSSLQKSIISYLWLKQAAGIINLSTEEDSKIALHIFPPCQFSRSHLSKVAPDMLAVALDDAHLFIVLAVAVNDNS</sequence>
<feature type="compositionally biased region" description="Polar residues" evidence="10">
    <location>
        <begin position="1328"/>
        <end position="1337"/>
    </location>
</feature>
<dbReference type="STRING" id="400682.A0A1X7VVH2"/>
<feature type="domain" description="RRM" evidence="11">
    <location>
        <begin position="280"/>
        <end position="355"/>
    </location>
</feature>
<feature type="compositionally biased region" description="Low complexity" evidence="10">
    <location>
        <begin position="923"/>
        <end position="933"/>
    </location>
</feature>
<dbReference type="CDD" id="cd00590">
    <property type="entry name" value="RRM_SF"/>
    <property type="match status" value="1"/>
</dbReference>
<keyword evidence="7" id="KW-0804">Transcription</keyword>
<dbReference type="SUPFAM" id="SSF54928">
    <property type="entry name" value="RNA-binding domain, RBD"/>
    <property type="match status" value="2"/>
</dbReference>
<feature type="compositionally biased region" description="Basic residues" evidence="10">
    <location>
        <begin position="956"/>
        <end position="971"/>
    </location>
</feature>
<feature type="region of interest" description="Disordered" evidence="10">
    <location>
        <begin position="731"/>
        <end position="766"/>
    </location>
</feature>
<dbReference type="InterPro" id="IPR012677">
    <property type="entry name" value="Nucleotide-bd_a/b_plait_sf"/>
</dbReference>
<dbReference type="PANTHER" id="PTHR23189">
    <property type="entry name" value="RNA RECOGNITION MOTIF-CONTAINING"/>
    <property type="match status" value="1"/>
</dbReference>
<dbReference type="Proteomes" id="UP000007879">
    <property type="component" value="Unassembled WGS sequence"/>
</dbReference>
<dbReference type="eggNOG" id="KOG0112">
    <property type="taxonomic scope" value="Eukaryota"/>
</dbReference>
<protein>
    <recommendedName>
        <fullName evidence="15">Msx2-interacting protein</fullName>
    </recommendedName>
</protein>
<feature type="compositionally biased region" description="Basic and acidic residues" evidence="10">
    <location>
        <begin position="1279"/>
        <end position="1289"/>
    </location>
</feature>
<name>A0A1X7VVH2_AMPQE</name>
<evidence type="ECO:0000256" key="1">
    <source>
        <dbReference type="ARBA" id="ARBA00004123"/>
    </source>
</evidence>
<feature type="compositionally biased region" description="Low complexity" evidence="10">
    <location>
        <begin position="550"/>
        <end position="559"/>
    </location>
</feature>
<evidence type="ECO:0000313" key="14">
    <source>
        <dbReference type="Proteomes" id="UP000007879"/>
    </source>
</evidence>
<feature type="domain" description="RRM" evidence="11">
    <location>
        <begin position="359"/>
        <end position="433"/>
    </location>
</feature>
<feature type="compositionally biased region" description="Low complexity" evidence="10">
    <location>
        <begin position="1160"/>
        <end position="1178"/>
    </location>
</feature>
<dbReference type="Pfam" id="PF13893">
    <property type="entry name" value="RRM_5"/>
    <property type="match status" value="1"/>
</dbReference>
<reference evidence="14" key="1">
    <citation type="journal article" date="2010" name="Nature">
        <title>The Amphimedon queenslandica genome and the evolution of animal complexity.</title>
        <authorList>
            <person name="Srivastava M."/>
            <person name="Simakov O."/>
            <person name="Chapman J."/>
            <person name="Fahey B."/>
            <person name="Gauthier M.E."/>
            <person name="Mitros T."/>
            <person name="Richards G.S."/>
            <person name="Conaco C."/>
            <person name="Dacre M."/>
            <person name="Hellsten U."/>
            <person name="Larroux C."/>
            <person name="Putnam N.H."/>
            <person name="Stanke M."/>
            <person name="Adamska M."/>
            <person name="Darling A."/>
            <person name="Degnan S.M."/>
            <person name="Oakley T.H."/>
            <person name="Plachetzki D.C."/>
            <person name="Zhai Y."/>
            <person name="Adamski M."/>
            <person name="Calcino A."/>
            <person name="Cummins S.F."/>
            <person name="Goodstein D.M."/>
            <person name="Harris C."/>
            <person name="Jackson D.J."/>
            <person name="Leys S.P."/>
            <person name="Shu S."/>
            <person name="Woodcroft B.J."/>
            <person name="Vervoort M."/>
            <person name="Kosik K.S."/>
            <person name="Manning G."/>
            <person name="Degnan B.M."/>
            <person name="Rokhsar D.S."/>
        </authorList>
    </citation>
    <scope>NUCLEOTIDE SEQUENCE [LARGE SCALE GENOMIC DNA]</scope>
</reference>
<dbReference type="SMART" id="SM00360">
    <property type="entry name" value="RRM"/>
    <property type="match status" value="4"/>
</dbReference>
<feature type="region of interest" description="Disordered" evidence="10">
    <location>
        <begin position="89"/>
        <end position="146"/>
    </location>
</feature>
<feature type="compositionally biased region" description="Basic and acidic residues" evidence="10">
    <location>
        <begin position="600"/>
        <end position="611"/>
    </location>
</feature>
<feature type="domain" description="SPOC" evidence="12">
    <location>
        <begin position="1401"/>
        <end position="1571"/>
    </location>
</feature>
<feature type="region of interest" description="Disordered" evidence="10">
    <location>
        <begin position="858"/>
        <end position="1360"/>
    </location>
</feature>
<keyword evidence="6" id="KW-0175">Coiled coil</keyword>
<feature type="compositionally biased region" description="Polar residues" evidence="10">
    <location>
        <begin position="1197"/>
        <end position="1214"/>
    </location>
</feature>
<evidence type="ECO:0000259" key="12">
    <source>
        <dbReference type="PROSITE" id="PS50917"/>
    </source>
</evidence>
<reference evidence="13" key="2">
    <citation type="submission" date="2017-05" db="UniProtKB">
        <authorList>
            <consortium name="EnsemblMetazoa"/>
        </authorList>
    </citation>
    <scope>IDENTIFICATION</scope>
</reference>
<dbReference type="Pfam" id="PF07744">
    <property type="entry name" value="SPOC"/>
    <property type="match status" value="1"/>
</dbReference>
<keyword evidence="14" id="KW-1185">Reference proteome</keyword>
<dbReference type="EnsemblMetazoa" id="XM_019999693.1">
    <property type="protein sequence ID" value="XP_019855252.1"/>
    <property type="gene ID" value="LOC100636101"/>
</dbReference>
<feature type="compositionally biased region" description="Polar residues" evidence="10">
    <location>
        <begin position="1246"/>
        <end position="1264"/>
    </location>
</feature>
<feature type="compositionally biased region" description="Basic and acidic residues" evidence="10">
    <location>
        <begin position="746"/>
        <end position="755"/>
    </location>
</feature>
<dbReference type="EnsemblMetazoa" id="Aqu2.1.44337_001">
    <property type="protein sequence ID" value="Aqu2.1.44337_001"/>
    <property type="gene ID" value="Aqu2.1.44337"/>
</dbReference>
<dbReference type="InterPro" id="IPR035979">
    <property type="entry name" value="RBD_domain_sf"/>
</dbReference>